<accession>A0A1D7V3H1</accession>
<name>A0A1D7V3H1_9LEPT</name>
<feature type="domain" description="Putative endonuclease Z1" evidence="1">
    <location>
        <begin position="298"/>
        <end position="512"/>
    </location>
</feature>
<dbReference type="EMBL" id="CP015218">
    <property type="protein sequence ID" value="AOP36363.1"/>
    <property type="molecule type" value="Genomic_DNA"/>
</dbReference>
<evidence type="ECO:0000313" key="2">
    <source>
        <dbReference type="EMBL" id="AOP36363.1"/>
    </source>
</evidence>
<dbReference type="Pfam" id="PF10593">
    <property type="entry name" value="Z1"/>
    <property type="match status" value="1"/>
</dbReference>
<dbReference type="AlphaFoldDB" id="A0A1D7V3H1"/>
<reference evidence="2 3" key="1">
    <citation type="submission" date="2016-04" db="EMBL/GenBank/DDBJ databases">
        <title>Complete genome seqeunce of Leptospira alstonii serovar Room22.</title>
        <authorList>
            <person name="Nally J.E."/>
            <person name="Bayles D.O."/>
            <person name="Hurley D."/>
            <person name="Fanning S."/>
            <person name="McMahon B.J."/>
            <person name="Arent Z."/>
        </authorList>
    </citation>
    <scope>NUCLEOTIDE SEQUENCE [LARGE SCALE GENOMIC DNA]</scope>
    <source>
        <strain evidence="2 3">GWTS #1</strain>
    </source>
</reference>
<evidence type="ECO:0000259" key="1">
    <source>
        <dbReference type="Pfam" id="PF10593"/>
    </source>
</evidence>
<evidence type="ECO:0000313" key="3">
    <source>
        <dbReference type="Proteomes" id="UP000094197"/>
    </source>
</evidence>
<gene>
    <name evidence="2" type="ORF">A0128_20305</name>
</gene>
<proteinExistence type="predicted"/>
<dbReference type="InterPro" id="IPR018310">
    <property type="entry name" value="Put_endonuclease_Z1-dom"/>
</dbReference>
<sequence>MKVTNQQIVKVLNNNSPNWRPIIGEETTKLIAHLNLPASKEKIEKEAFSILSKCVPPLAGNTGNSTGLVIGYVQSGKTMSFTTLSALARDNNYQVIILITGISVPLFNQSKNRIQNDLRLVSRSDRKWRYFENPTDNDRNSLRDTLDDWKDSSVPEGNKQTILIVVMKNHRHLEKLNRLFSHIDFSGSSAIIIDDEADQASLNTKVKNNGQSTTYKRMLSLRSHFKNHSFLQYTATPQAPLLINIIDTLSPNFVEVLTPGSEYTGGKEFFIENPHLIEDIPEQDIPNAESEFESAPESLLKAMRYFFIGVAIGEINKNARNRSMMVHPSQKTIKHSDYTTWINIIKNEWKSILELTSESDERTQLIKDFKAVYNDIKINNEDIPSFGEIENILVYSIRKTNVQPLNASKGKTPSVDWSSVYSHILVGGQAMDRGFTVEGLTVTYMPRMLGVGNADTFQQRARFFGYKRSYIGLCKVFLGEAVRQAYEGYVKHEEDIRRQMIELNENKKSLNEWKRLFFLNNALRPTRSNVLHLDYVRLSFNDVWHQIDVPHDSTDSYKANYDIVKKFIEKNNFTEDGSSPLVSEKNLILDNFSLSQLMEELLARFNVAHIEDSQRVTAFLIVLRNILDENPDELCRVYLMSAGKPRERSVDNDDSIKQLYMGANPVSPREERGRIYPGDREVFDPEKTNIQIHILNIKKNDKIIAYNVPTLAFRIPKKYSTELIYQEQVK</sequence>
<organism evidence="2 3">
    <name type="scientific">Leptospira tipperaryensis</name>
    <dbReference type="NCBI Taxonomy" id="2564040"/>
    <lineage>
        <taxon>Bacteria</taxon>
        <taxon>Pseudomonadati</taxon>
        <taxon>Spirochaetota</taxon>
        <taxon>Spirochaetia</taxon>
        <taxon>Leptospirales</taxon>
        <taxon>Leptospiraceae</taxon>
        <taxon>Leptospira</taxon>
    </lineage>
</organism>
<keyword evidence="3" id="KW-1185">Reference proteome</keyword>
<dbReference type="Proteomes" id="UP000094197">
    <property type="component" value="Chromosome 2"/>
</dbReference>
<dbReference type="KEGG" id="laj:A0128_20305"/>
<protein>
    <recommendedName>
        <fullName evidence="1">Putative endonuclease Z1 domain-containing protein</fullName>
    </recommendedName>
</protein>